<comment type="subcellular location">
    <subcellularLocation>
        <location evidence="1">Cell inner membrane</location>
        <topology evidence="1">Multi-pass membrane protein</topology>
    </subcellularLocation>
</comment>
<reference evidence="10 11" key="1">
    <citation type="submission" date="2019-09" db="EMBL/GenBank/DDBJ databases">
        <title>Draft genome sequences of 48 bacterial type strains from the CCUG.</title>
        <authorList>
            <person name="Tunovic T."/>
            <person name="Pineiro-Iglesias B."/>
            <person name="Unosson C."/>
            <person name="Inganas E."/>
            <person name="Ohlen M."/>
            <person name="Cardew S."/>
            <person name="Jensie-Markopoulos S."/>
            <person name="Salva-Serra F."/>
            <person name="Jaen-Luchoro D."/>
            <person name="Karlsson R."/>
            <person name="Svensson-Stadler L."/>
            <person name="Chun J."/>
            <person name="Moore E."/>
        </authorList>
    </citation>
    <scope>NUCLEOTIDE SEQUENCE [LARGE SCALE GENOMIC DNA]</scope>
    <source>
        <strain evidence="10 11">CCUG 48643</strain>
    </source>
</reference>
<dbReference type="PROSITE" id="PS50885">
    <property type="entry name" value="HAMP"/>
    <property type="match status" value="1"/>
</dbReference>
<dbReference type="InterPro" id="IPR004090">
    <property type="entry name" value="Chemotax_Me-accpt_rcpt"/>
</dbReference>
<dbReference type="EMBL" id="VZPX01000008">
    <property type="protein sequence ID" value="KAB0481522.1"/>
    <property type="molecule type" value="Genomic_DNA"/>
</dbReference>
<dbReference type="GO" id="GO:0007165">
    <property type="term" value="P:signal transduction"/>
    <property type="evidence" value="ECO:0007669"/>
    <property type="project" value="UniProtKB-KW"/>
</dbReference>
<dbReference type="PROSITE" id="PS50111">
    <property type="entry name" value="CHEMOTAXIS_TRANSDUC_2"/>
    <property type="match status" value="1"/>
</dbReference>
<dbReference type="PROSITE" id="PS50192">
    <property type="entry name" value="T_SNARE"/>
    <property type="match status" value="1"/>
</dbReference>
<dbReference type="FunFam" id="1.10.287.950:FF:000001">
    <property type="entry name" value="Methyl-accepting chemotaxis sensory transducer"/>
    <property type="match status" value="1"/>
</dbReference>
<gene>
    <name evidence="10" type="ORF">F7Q91_06040</name>
</gene>
<keyword evidence="2" id="KW-0997">Cell inner membrane</keyword>
<evidence type="ECO:0000256" key="3">
    <source>
        <dbReference type="ARBA" id="ARBA00023224"/>
    </source>
</evidence>
<dbReference type="InterPro" id="IPR003660">
    <property type="entry name" value="HAMP_dom"/>
</dbReference>
<dbReference type="GO" id="GO:0005886">
    <property type="term" value="C:plasma membrane"/>
    <property type="evidence" value="ECO:0007669"/>
    <property type="project" value="UniProtKB-SubCell"/>
</dbReference>
<proteinExistence type="inferred from homology"/>
<feature type="domain" description="T-SNARE coiled-coil homology" evidence="8">
    <location>
        <begin position="578"/>
        <end position="640"/>
    </location>
</feature>
<dbReference type="RefSeq" id="WP_137406952.1">
    <property type="nucleotide sequence ID" value="NZ_AP025465.1"/>
</dbReference>
<dbReference type="SMART" id="SM00283">
    <property type="entry name" value="MA"/>
    <property type="match status" value="1"/>
</dbReference>
<evidence type="ECO:0000256" key="1">
    <source>
        <dbReference type="ARBA" id="ARBA00004429"/>
    </source>
</evidence>
<dbReference type="PANTHER" id="PTHR32089:SF70">
    <property type="entry name" value="ENERGY TAXIS MODULATING METHYL ACCEPTING SENSORY TRANSDUCER"/>
    <property type="match status" value="1"/>
</dbReference>
<evidence type="ECO:0000259" key="9">
    <source>
        <dbReference type="PROSITE" id="PS50885"/>
    </source>
</evidence>
<keyword evidence="6" id="KW-0812">Transmembrane</keyword>
<dbReference type="GO" id="GO:0004888">
    <property type="term" value="F:transmembrane signaling receptor activity"/>
    <property type="evidence" value="ECO:0007669"/>
    <property type="project" value="InterPro"/>
</dbReference>
<evidence type="ECO:0000313" key="11">
    <source>
        <dbReference type="Proteomes" id="UP000423756"/>
    </source>
</evidence>
<dbReference type="PANTHER" id="PTHR32089">
    <property type="entry name" value="METHYL-ACCEPTING CHEMOTAXIS PROTEIN MCPB"/>
    <property type="match status" value="1"/>
</dbReference>
<evidence type="ECO:0000256" key="5">
    <source>
        <dbReference type="PROSITE-ProRule" id="PRU00284"/>
    </source>
</evidence>
<dbReference type="Gene3D" id="1.10.287.950">
    <property type="entry name" value="Methyl-accepting chemotaxis protein"/>
    <property type="match status" value="1"/>
</dbReference>
<dbReference type="GO" id="GO:0006935">
    <property type="term" value="P:chemotaxis"/>
    <property type="evidence" value="ECO:0007669"/>
    <property type="project" value="InterPro"/>
</dbReference>
<keyword evidence="3 5" id="KW-0807">Transducer</keyword>
<comment type="caution">
    <text evidence="10">The sequence shown here is derived from an EMBL/GenBank/DDBJ whole genome shotgun (WGS) entry which is preliminary data.</text>
</comment>
<comment type="similarity">
    <text evidence="4">Belongs to the methyl-accepting chemotaxis (MCP) protein family.</text>
</comment>
<dbReference type="PRINTS" id="PR00260">
    <property type="entry name" value="CHEMTRNSDUCR"/>
</dbReference>
<dbReference type="InterPro" id="IPR000727">
    <property type="entry name" value="T_SNARE_dom"/>
</dbReference>
<organism evidence="10 11">
    <name type="scientific">Vibrio chagasii</name>
    <dbReference type="NCBI Taxonomy" id="170679"/>
    <lineage>
        <taxon>Bacteria</taxon>
        <taxon>Pseudomonadati</taxon>
        <taxon>Pseudomonadota</taxon>
        <taxon>Gammaproteobacteria</taxon>
        <taxon>Vibrionales</taxon>
        <taxon>Vibrionaceae</taxon>
        <taxon>Vibrio</taxon>
    </lineage>
</organism>
<evidence type="ECO:0000256" key="6">
    <source>
        <dbReference type="SAM" id="Phobius"/>
    </source>
</evidence>
<feature type="domain" description="Methyl-accepting transducer" evidence="7">
    <location>
        <begin position="391"/>
        <end position="627"/>
    </location>
</feature>
<accession>A0A7V7THI4</accession>
<dbReference type="SMART" id="SM00304">
    <property type="entry name" value="HAMP"/>
    <property type="match status" value="1"/>
</dbReference>
<dbReference type="CDD" id="cd11386">
    <property type="entry name" value="MCP_signal"/>
    <property type="match status" value="1"/>
</dbReference>
<sequence length="663" mass="72374">MKGSVIKRMYAGFALIIIMFAVTITIMMNSMNQIHSNFESVSETSLPLVALSNQTSVQLLSADKSFKDFLTTQNTERMSAMRTEFAASQNAFSEVLGNLEAASQNHTSLIERITQLRAMEERYFAEADEAMNNYVAMFEAQEQVQKASRDFQRLHSELTVGMKEYVADQKSISVKVMAKSYFIKLQDAEVITSDALASSDVAFVQKAVNQNKKAVTHLNYAYRGLATQLPALKNVFDESVQKFTKDVGQKGGVLDKHNNYLQAKQALYVNIANLAVEVDQAMAVLDSFNVTAEEQLNSSLADASSIYDKGLFNAIAIGVVVTLFAAAIGYHIAHSVREPLTRILKTLEGLTEGDMTQRIDIRYNNEFSRVSGHINTLADNLHNILVKLNDASDDLTKTASVNQKTSSETQAQLNSQREQTATVATAMTEMSHSVQEVANSAQSSLTMVQQVETASESGRQIMNTNISTINQLETRLTESVSAVGELQQMSSQIGSILDVIRGIAEQTNLLALNAAIEAARAGEQGRGFAVVADEVRVLAQKTTQSTAEIETMISNLQSSSKTASNVIESCMSDMDMSVQQASNANSAMEEIQALILEISHMSTHISQAAAEQSETSGDIARNIEDINHIADASYQAMSSIAEASQNLTILANQQGDLVHQFKL</sequence>
<evidence type="ECO:0000313" key="10">
    <source>
        <dbReference type="EMBL" id="KAB0481522.1"/>
    </source>
</evidence>
<dbReference type="Pfam" id="PF00015">
    <property type="entry name" value="MCPsignal"/>
    <property type="match status" value="1"/>
</dbReference>
<feature type="domain" description="HAMP" evidence="9">
    <location>
        <begin position="334"/>
        <end position="386"/>
    </location>
</feature>
<dbReference type="AlphaFoldDB" id="A0A7V7THI4"/>
<keyword evidence="2" id="KW-1003">Cell membrane</keyword>
<dbReference type="CDD" id="cd06225">
    <property type="entry name" value="HAMP"/>
    <property type="match status" value="1"/>
</dbReference>
<dbReference type="SUPFAM" id="SSF58104">
    <property type="entry name" value="Methyl-accepting chemotaxis protein (MCP) signaling domain"/>
    <property type="match status" value="1"/>
</dbReference>
<dbReference type="GeneID" id="77340878"/>
<keyword evidence="6" id="KW-1133">Transmembrane helix</keyword>
<evidence type="ECO:0000259" key="7">
    <source>
        <dbReference type="PROSITE" id="PS50111"/>
    </source>
</evidence>
<keyword evidence="6" id="KW-0472">Membrane</keyword>
<feature type="transmembrane region" description="Helical" evidence="6">
    <location>
        <begin position="9"/>
        <end position="28"/>
    </location>
</feature>
<protein>
    <submittedName>
        <fullName evidence="10">Methyl-accepting chemotaxis protein</fullName>
    </submittedName>
</protein>
<dbReference type="InterPro" id="IPR004089">
    <property type="entry name" value="MCPsignal_dom"/>
</dbReference>
<evidence type="ECO:0000256" key="4">
    <source>
        <dbReference type="ARBA" id="ARBA00029447"/>
    </source>
</evidence>
<name>A0A7V7THI4_9VIBR</name>
<feature type="transmembrane region" description="Helical" evidence="6">
    <location>
        <begin position="311"/>
        <end position="333"/>
    </location>
</feature>
<dbReference type="Proteomes" id="UP000423756">
    <property type="component" value="Unassembled WGS sequence"/>
</dbReference>
<evidence type="ECO:0000256" key="2">
    <source>
        <dbReference type="ARBA" id="ARBA00022519"/>
    </source>
</evidence>
<dbReference type="Pfam" id="PF00672">
    <property type="entry name" value="HAMP"/>
    <property type="match status" value="1"/>
</dbReference>
<evidence type="ECO:0000259" key="8">
    <source>
        <dbReference type="PROSITE" id="PS50192"/>
    </source>
</evidence>